<dbReference type="InterPro" id="IPR036838">
    <property type="entry name" value="Ribosomal_uS10_dom_sf"/>
</dbReference>
<keyword evidence="2" id="KW-0689">Ribosomal protein</keyword>
<dbReference type="Proteomes" id="UP001281410">
    <property type="component" value="Unassembled WGS sequence"/>
</dbReference>
<gene>
    <name evidence="5" type="ORF">Dsin_014913</name>
</gene>
<dbReference type="SMART" id="SM01403">
    <property type="entry name" value="Ribosomal_S10"/>
    <property type="match status" value="1"/>
</dbReference>
<dbReference type="AlphaFoldDB" id="A0AAE0EA94"/>
<reference evidence="5" key="1">
    <citation type="journal article" date="2023" name="Plant J.">
        <title>Genome sequences and population genomics provide insights into the demographic history, inbreeding, and mutation load of two 'living fossil' tree species of Dipteronia.</title>
        <authorList>
            <person name="Feng Y."/>
            <person name="Comes H.P."/>
            <person name="Chen J."/>
            <person name="Zhu S."/>
            <person name="Lu R."/>
            <person name="Zhang X."/>
            <person name="Li P."/>
            <person name="Qiu J."/>
            <person name="Olsen K.M."/>
            <person name="Qiu Y."/>
        </authorList>
    </citation>
    <scope>NUCLEOTIDE SEQUENCE</scope>
    <source>
        <strain evidence="5">NBL</strain>
    </source>
</reference>
<feature type="domain" description="Small ribosomal subunit protein uS10" evidence="4">
    <location>
        <begin position="24"/>
        <end position="102"/>
    </location>
</feature>
<dbReference type="SUPFAM" id="SSF54999">
    <property type="entry name" value="Ribosomal protein S10"/>
    <property type="match status" value="1"/>
</dbReference>
<keyword evidence="3" id="KW-0687">Ribonucleoprotein</keyword>
<dbReference type="GO" id="GO:0006412">
    <property type="term" value="P:translation"/>
    <property type="evidence" value="ECO:0007669"/>
    <property type="project" value="InterPro"/>
</dbReference>
<organism evidence="5 6">
    <name type="scientific">Dipteronia sinensis</name>
    <dbReference type="NCBI Taxonomy" id="43782"/>
    <lineage>
        <taxon>Eukaryota</taxon>
        <taxon>Viridiplantae</taxon>
        <taxon>Streptophyta</taxon>
        <taxon>Embryophyta</taxon>
        <taxon>Tracheophyta</taxon>
        <taxon>Spermatophyta</taxon>
        <taxon>Magnoliopsida</taxon>
        <taxon>eudicotyledons</taxon>
        <taxon>Gunneridae</taxon>
        <taxon>Pentapetalae</taxon>
        <taxon>rosids</taxon>
        <taxon>malvids</taxon>
        <taxon>Sapindales</taxon>
        <taxon>Sapindaceae</taxon>
        <taxon>Hippocastanoideae</taxon>
        <taxon>Acereae</taxon>
        <taxon>Dipteronia</taxon>
    </lineage>
</organism>
<dbReference type="Pfam" id="PF00338">
    <property type="entry name" value="Ribosomal_S10"/>
    <property type="match status" value="1"/>
</dbReference>
<comment type="caution">
    <text evidence="5">The sequence shown here is derived from an EMBL/GenBank/DDBJ whole genome shotgun (WGS) entry which is preliminary data.</text>
</comment>
<dbReference type="GO" id="GO:0005840">
    <property type="term" value="C:ribosome"/>
    <property type="evidence" value="ECO:0007669"/>
    <property type="project" value="UniProtKB-KW"/>
</dbReference>
<dbReference type="InterPro" id="IPR027486">
    <property type="entry name" value="Ribosomal_uS10_dom"/>
</dbReference>
<keyword evidence="6" id="KW-1185">Reference proteome</keyword>
<sequence>MAAYVAMKGKPGLEDPQEQIHKIRITLSSKNVKNLEKVCADLVCGAKDKRLLVKGPVRMPTKVLHITIRKSPCGEGGCSCMHYSTRSNNLHDLSFDPDIEAAARLNRRNRRIAIEMLSGGRGHGNGRNPDRDCGYGRKHGRGHGCSFKRGHGYFGSGSYN</sequence>
<evidence type="ECO:0000256" key="2">
    <source>
        <dbReference type="ARBA" id="ARBA00022980"/>
    </source>
</evidence>
<evidence type="ECO:0000313" key="6">
    <source>
        <dbReference type="Proteomes" id="UP001281410"/>
    </source>
</evidence>
<evidence type="ECO:0000256" key="3">
    <source>
        <dbReference type="ARBA" id="ARBA00023274"/>
    </source>
</evidence>
<dbReference type="GO" id="GO:0003735">
    <property type="term" value="F:structural constituent of ribosome"/>
    <property type="evidence" value="ECO:0007669"/>
    <property type="project" value="InterPro"/>
</dbReference>
<dbReference type="PRINTS" id="PR00971">
    <property type="entry name" value="RIBOSOMALS10"/>
</dbReference>
<evidence type="ECO:0000256" key="1">
    <source>
        <dbReference type="ARBA" id="ARBA00007102"/>
    </source>
</evidence>
<dbReference type="PROSITE" id="PS00361">
    <property type="entry name" value="RIBOSOMAL_S10"/>
    <property type="match status" value="1"/>
</dbReference>
<name>A0AAE0EA94_9ROSI</name>
<dbReference type="PANTHER" id="PTHR11700">
    <property type="entry name" value="30S RIBOSOMAL PROTEIN S10 FAMILY MEMBER"/>
    <property type="match status" value="1"/>
</dbReference>
<dbReference type="Gene3D" id="3.30.70.600">
    <property type="entry name" value="Ribosomal protein S10 domain"/>
    <property type="match status" value="1"/>
</dbReference>
<evidence type="ECO:0000313" key="5">
    <source>
        <dbReference type="EMBL" id="KAK3220943.1"/>
    </source>
</evidence>
<comment type="similarity">
    <text evidence="1">Belongs to the universal ribosomal protein uS10 family.</text>
</comment>
<accession>A0AAE0EA94</accession>
<dbReference type="InterPro" id="IPR001848">
    <property type="entry name" value="Ribosomal_uS10"/>
</dbReference>
<dbReference type="GO" id="GO:0003723">
    <property type="term" value="F:RNA binding"/>
    <property type="evidence" value="ECO:0007669"/>
    <property type="project" value="InterPro"/>
</dbReference>
<protein>
    <recommendedName>
        <fullName evidence="4">Small ribosomal subunit protein uS10 domain-containing protein</fullName>
    </recommendedName>
</protein>
<evidence type="ECO:0000259" key="4">
    <source>
        <dbReference type="SMART" id="SM01403"/>
    </source>
</evidence>
<dbReference type="EMBL" id="JANJYJ010000004">
    <property type="protein sequence ID" value="KAK3220943.1"/>
    <property type="molecule type" value="Genomic_DNA"/>
</dbReference>
<dbReference type="InterPro" id="IPR018268">
    <property type="entry name" value="Ribosomal_uS10_CS"/>
</dbReference>
<dbReference type="GO" id="GO:1990904">
    <property type="term" value="C:ribonucleoprotein complex"/>
    <property type="evidence" value="ECO:0007669"/>
    <property type="project" value="UniProtKB-KW"/>
</dbReference>
<proteinExistence type="inferred from homology"/>